<dbReference type="Gene3D" id="3.90.320.10">
    <property type="match status" value="1"/>
</dbReference>
<keyword evidence="3" id="KW-1185">Reference proteome</keyword>
<dbReference type="SUPFAM" id="SSF52540">
    <property type="entry name" value="P-loop containing nucleoside triphosphate hydrolases"/>
    <property type="match status" value="1"/>
</dbReference>
<accession>A0ABT8SKT6</accession>
<name>A0ABT8SKT6_9CAUL</name>
<dbReference type="InterPro" id="IPR014153">
    <property type="entry name" value="Ds_break_AddB"/>
</dbReference>
<proteinExistence type="predicted"/>
<reference evidence="2" key="1">
    <citation type="submission" date="2023-07" db="EMBL/GenBank/DDBJ databases">
        <title>Brevundimonas soil sp. nov., isolated from the soil of chemical plant.</title>
        <authorList>
            <person name="Wu N."/>
        </authorList>
    </citation>
    <scope>NUCLEOTIDE SEQUENCE</scope>
    <source>
        <strain evidence="2">XZ-24</strain>
    </source>
</reference>
<protein>
    <submittedName>
        <fullName evidence="2">Double-strand break repair protein AddB</fullName>
    </submittedName>
</protein>
<evidence type="ECO:0000259" key="1">
    <source>
        <dbReference type="Pfam" id="PF12705"/>
    </source>
</evidence>
<evidence type="ECO:0000313" key="3">
    <source>
        <dbReference type="Proteomes" id="UP001169063"/>
    </source>
</evidence>
<dbReference type="EMBL" id="JAUKTR010000001">
    <property type="protein sequence ID" value="MDO1557857.1"/>
    <property type="molecule type" value="Genomic_DNA"/>
</dbReference>
<dbReference type="Proteomes" id="UP001169063">
    <property type="component" value="Unassembled WGS sequence"/>
</dbReference>
<dbReference type="NCBIfam" id="TIGR02786">
    <property type="entry name" value="addB_alphas"/>
    <property type="match status" value="1"/>
</dbReference>
<dbReference type="InterPro" id="IPR027417">
    <property type="entry name" value="P-loop_NTPase"/>
</dbReference>
<gene>
    <name evidence="2" type="primary">addB</name>
    <name evidence="2" type="ORF">Q0812_00255</name>
</gene>
<organism evidence="2 3">
    <name type="scientific">Peiella sedimenti</name>
    <dbReference type="NCBI Taxonomy" id="3061083"/>
    <lineage>
        <taxon>Bacteria</taxon>
        <taxon>Pseudomonadati</taxon>
        <taxon>Pseudomonadota</taxon>
        <taxon>Alphaproteobacteria</taxon>
        <taxon>Caulobacterales</taxon>
        <taxon>Caulobacteraceae</taxon>
        <taxon>Peiella</taxon>
    </lineage>
</organism>
<dbReference type="InterPro" id="IPR011604">
    <property type="entry name" value="PDDEXK-like_dom_sf"/>
</dbReference>
<dbReference type="RefSeq" id="WP_302108290.1">
    <property type="nucleotide sequence ID" value="NZ_JAUKTR010000001.1"/>
</dbReference>
<sequence>MTQSPFAEAGPRWFTIPAHRPFFEDLARALRPALGGESPEAAAQAVILTPTRRAGRDLAEAWLRGEGPRAAVLPQIRPLGDLEEGEPPFEPSDLALDLPAALSPLRRRFELARLCAEHAHLLKRELDAAAALDMAEALGGLIDSALLEEVELQGRLEGLVAADLAEHWRRARAFLEAALNAWPGRLKALGLIDPAARRVLLLNRLAESWEARPPQTPLVIAGSTGTAPATARVMRAAAEAPMGCVVLPGLDQSLSDPAWAEVDVQHPQGALKRLLARFGLTRGQVKVWPGSRPDPAGEARDRLINEALRPARATADWVTELKEFARTGRDPVARGLQGLTVHAAPDDEKAAETCALLVREALKTPERTCAVVTPDQALARRIALKLERWGVGPDVSAGRPLSLSATGTLARLMVEAAADPADPVALLALLKHPLARLDGAEALDLLEEKALRGPRARTPDDLARRLTAYPTARDLLDELQAKIAASRAPFANGLAAADEAARGLAQALEALAGLEVWGGADGEALATLLAELMDQGAALPPVSVRDFARLIPRLTGQESLRHGGNHPRVRILGAVEARLYRADRMILCGLEEGVWPAHPPIDPFLSRPMRERLGLPSPERRVGLTAHDFVQAACAPEVILVHSERRGGQPAQLSRWLWRLRMLARGVGVELPVRPELAAWTEVLDAPGPWTPCSRPAPRPPVEHRPRDWFVTQVETLTRDPYAVWAGKILGLRQKPRPDEAVDARLRGTAVHKAFEDFAESLNRGEAPDPAAFETLYMQALRDGGLGAAALAREQALAAETARWAAGFEMERRAEGARVLVERKGTMPVSVSGEAFTLSAKADRLEAAQDGRVHVLDFKTGSPPSAKQVAAGFAPQLTLTAAIVEAGGFEGLAHRTAGDLAYVRVTGRNPPGEVKLATESRGVVTPSDEAGAAALDGFIKLMSVYLNPETAYVSRLAPEHVRDGGDYDHLARVREWSAGEAEAEGGGAE</sequence>
<feature type="domain" description="PD-(D/E)XK endonuclease-like" evidence="1">
    <location>
        <begin position="711"/>
        <end position="917"/>
    </location>
</feature>
<dbReference type="Pfam" id="PF12705">
    <property type="entry name" value="PDDEXK_1"/>
    <property type="match status" value="1"/>
</dbReference>
<evidence type="ECO:0000313" key="2">
    <source>
        <dbReference type="EMBL" id="MDO1557857.1"/>
    </source>
</evidence>
<comment type="caution">
    <text evidence="2">The sequence shown here is derived from an EMBL/GenBank/DDBJ whole genome shotgun (WGS) entry which is preliminary data.</text>
</comment>
<dbReference type="InterPro" id="IPR038726">
    <property type="entry name" value="PDDEXK_AddAB-type"/>
</dbReference>